<dbReference type="SUPFAM" id="SSF46894">
    <property type="entry name" value="C-terminal effector domain of the bipartite response regulators"/>
    <property type="match status" value="1"/>
</dbReference>
<dbReference type="GO" id="GO:0043531">
    <property type="term" value="F:ADP binding"/>
    <property type="evidence" value="ECO:0007669"/>
    <property type="project" value="InterPro"/>
</dbReference>
<dbReference type="InterPro" id="IPR016032">
    <property type="entry name" value="Sig_transdc_resp-reg_C-effctor"/>
</dbReference>
<dbReference type="CDD" id="cd15831">
    <property type="entry name" value="BTAD"/>
    <property type="match status" value="1"/>
</dbReference>
<evidence type="ECO:0000313" key="7">
    <source>
        <dbReference type="Proteomes" id="UP000192591"/>
    </source>
</evidence>
<comment type="similarity">
    <text evidence="1">Belongs to the AfsR/DnrI/RedD regulatory family.</text>
</comment>
<dbReference type="InterPro" id="IPR001867">
    <property type="entry name" value="OmpR/PhoB-type_DNA-bd"/>
</dbReference>
<dbReference type="GO" id="GO:0006355">
    <property type="term" value="P:regulation of DNA-templated transcription"/>
    <property type="evidence" value="ECO:0007669"/>
    <property type="project" value="InterPro"/>
</dbReference>
<dbReference type="InterPro" id="IPR002182">
    <property type="entry name" value="NB-ARC"/>
</dbReference>
<comment type="caution">
    <text evidence="6">The sequence shown here is derived from an EMBL/GenBank/DDBJ whole genome shotgun (WGS) entry which is preliminary data.</text>
</comment>
<feature type="compositionally biased region" description="Basic and acidic residues" evidence="4">
    <location>
        <begin position="1072"/>
        <end position="1091"/>
    </location>
</feature>
<dbReference type="PANTHER" id="PTHR47691">
    <property type="entry name" value="REGULATOR-RELATED"/>
    <property type="match status" value="1"/>
</dbReference>
<feature type="domain" description="OmpR/PhoB-type" evidence="5">
    <location>
        <begin position="22"/>
        <end position="126"/>
    </location>
</feature>
<dbReference type="PANTHER" id="PTHR47691:SF3">
    <property type="entry name" value="HTH-TYPE TRANSCRIPTIONAL REGULATOR RV0890C-RELATED"/>
    <property type="match status" value="1"/>
</dbReference>
<dbReference type="SMART" id="SM00862">
    <property type="entry name" value="Trans_reg_C"/>
    <property type="match status" value="1"/>
</dbReference>
<dbReference type="PRINTS" id="PR00364">
    <property type="entry name" value="DISEASERSIST"/>
</dbReference>
<feature type="region of interest" description="Disordered" evidence="4">
    <location>
        <begin position="1"/>
        <end position="21"/>
    </location>
</feature>
<gene>
    <name evidence="6" type="ORF">B1813_01065</name>
</gene>
<evidence type="ECO:0000313" key="6">
    <source>
        <dbReference type="EMBL" id="OQO94722.1"/>
    </source>
</evidence>
<dbReference type="GO" id="GO:0003677">
    <property type="term" value="F:DNA binding"/>
    <property type="evidence" value="ECO:0007669"/>
    <property type="project" value="UniProtKB-UniRule"/>
</dbReference>
<dbReference type="Gene3D" id="1.10.10.10">
    <property type="entry name" value="Winged helix-like DNA-binding domain superfamily/Winged helix DNA-binding domain"/>
    <property type="match status" value="1"/>
</dbReference>
<dbReference type="GO" id="GO:0000160">
    <property type="term" value="P:phosphorelay signal transduction system"/>
    <property type="evidence" value="ECO:0007669"/>
    <property type="project" value="InterPro"/>
</dbReference>
<dbReference type="InterPro" id="IPR027417">
    <property type="entry name" value="P-loop_NTPase"/>
</dbReference>
<dbReference type="AlphaFoldDB" id="A0A1V9AC69"/>
<reference evidence="6 7" key="1">
    <citation type="submission" date="2017-02" db="EMBL/GenBank/DDBJ databases">
        <title>Draft genome of Saccharomonospora sp. 154.</title>
        <authorList>
            <person name="Alonso-Carmona G.S."/>
            <person name="De La Haba R."/>
            <person name="Vera-Gargallo B."/>
            <person name="Sandoval-Trujillo A.H."/>
            <person name="Ramirez-Duran N."/>
            <person name="Ventosa A."/>
        </authorList>
    </citation>
    <scope>NUCLEOTIDE SEQUENCE [LARGE SCALE GENOMIC DNA]</scope>
    <source>
        <strain evidence="6 7">LRS4.154</strain>
    </source>
</reference>
<dbReference type="InterPro" id="IPR058852">
    <property type="entry name" value="HTH_77"/>
</dbReference>
<dbReference type="Pfam" id="PF03704">
    <property type="entry name" value="BTAD"/>
    <property type="match status" value="1"/>
</dbReference>
<dbReference type="Gene3D" id="1.25.40.10">
    <property type="entry name" value="Tetratricopeptide repeat domain"/>
    <property type="match status" value="3"/>
</dbReference>
<organism evidence="6 7">
    <name type="scientific">Saccharomonospora piscinae</name>
    <dbReference type="NCBI Taxonomy" id="687388"/>
    <lineage>
        <taxon>Bacteria</taxon>
        <taxon>Bacillati</taxon>
        <taxon>Actinomycetota</taxon>
        <taxon>Actinomycetes</taxon>
        <taxon>Pseudonocardiales</taxon>
        <taxon>Pseudonocardiaceae</taxon>
        <taxon>Saccharomonospora</taxon>
    </lineage>
</organism>
<sequence>MAATVPVAAHERRTKGARAGSVGARGYGGGVRFGVLGPLAVRTEAGEPVLVREPKVRALLAVLVLHAGGPVPLGRLVDTLWDGAAPADPANTVQTKVSQLRRVLDRAEPGARALVARGGGGYTLDVDPDAVDVRRFDRLTTRAAATTDPARRACLLGEALALWRGEPFTEFDLPALAAEAARLGRRELAVREDLAQARLDAGADGESLAAVAEELAELVARHPLRERLRGLHMLALYRAGRHAEALASFARLRSLLVAELGAEPGPAVARLHQAILRQDAALSAEPDGGEPAGGPTNLPIPPTELVGRDAAVAEVRAELRRSRLVTLTGTGGVGKTRLAVEVGDRMRGEFPEGVWLVELAGLRRGADGSAVSAERVAETIAGVLGLRENLTPASPAVLGQLGAALRGRHTLLVLDNAEAITDAVATVTGHLLRGVSGLRVLATSREPLGVSGERLWAVPALGIPDAPHSPGVRREPLTVERALTFGAVRLFVARAREVAPGFTLTSENVGAISELCRRLDGLPLALELAATRLRGLGPQALLSRMDDRFRLLTRGFRDAPPRQQTLRAVLDWSWWLLSAPERAVLRRLAAHPGGAGLAEAEAVCAGGGVAAEDVADLLARLVDRSLVVPEPRGGGLRYRLLESVAAYGLDQLHRAGEVDSIRGRHAEVYAGLAVAAEDGLRGGDQCCHLDELDREAANLDAALSSLVGSRAIPAATRLVITLTWYWFLRGRLTTARRALRAVVSAAGDDDESRPAAAWLAGLDVLTGRRSARTAVAALDEARLIADPAMRARALWWLGHSLGTVGDQRGAGAAINAALAQSRELGDRWGVAAALGDLASQDMATGDLRGARAAAAESAALFAALGDRWGGLQATFAVGALATVDGDYDTAERRYRAALGMATELGLWPEVSYQTSWLGRVALLRGELVRARELHDEARRVAVEQGFPPGEMYARTGLALGLRREGRLDEAQRHLRTLLDWHVEHDAPSGEALVLAELGFVAELRGDAATALRTQHEGLAAARRSGDPRAVALAVEGLAGAESLDGNSRRARRLLAVAARLRERVGAPLPAGERGDVDRIATRVGQRDDGPRQSRAGLVG</sequence>
<evidence type="ECO:0000259" key="5">
    <source>
        <dbReference type="PROSITE" id="PS51755"/>
    </source>
</evidence>
<dbReference type="Pfam" id="PF25872">
    <property type="entry name" value="HTH_77"/>
    <property type="match status" value="1"/>
</dbReference>
<dbReference type="EMBL" id="MWIH01000002">
    <property type="protein sequence ID" value="OQO94722.1"/>
    <property type="molecule type" value="Genomic_DNA"/>
</dbReference>
<dbReference type="InterPro" id="IPR011990">
    <property type="entry name" value="TPR-like_helical_dom_sf"/>
</dbReference>
<evidence type="ECO:0000256" key="3">
    <source>
        <dbReference type="PROSITE-ProRule" id="PRU01091"/>
    </source>
</evidence>
<feature type="region of interest" description="Disordered" evidence="4">
    <location>
        <begin position="1069"/>
        <end position="1099"/>
    </location>
</feature>
<dbReference type="SUPFAM" id="SSF48452">
    <property type="entry name" value="TPR-like"/>
    <property type="match status" value="2"/>
</dbReference>
<dbReference type="InterPro" id="IPR036388">
    <property type="entry name" value="WH-like_DNA-bd_sf"/>
</dbReference>
<dbReference type="SMART" id="SM01043">
    <property type="entry name" value="BTAD"/>
    <property type="match status" value="1"/>
</dbReference>
<evidence type="ECO:0000256" key="4">
    <source>
        <dbReference type="SAM" id="MobiDB-lite"/>
    </source>
</evidence>
<dbReference type="Gene3D" id="3.40.50.300">
    <property type="entry name" value="P-loop containing nucleotide triphosphate hydrolases"/>
    <property type="match status" value="1"/>
</dbReference>
<proteinExistence type="inferred from homology"/>
<dbReference type="PROSITE" id="PS51755">
    <property type="entry name" value="OMPR_PHOB"/>
    <property type="match status" value="1"/>
</dbReference>
<accession>A0A1V9AC69</accession>
<dbReference type="InterPro" id="IPR005158">
    <property type="entry name" value="BTAD"/>
</dbReference>
<keyword evidence="2 3" id="KW-0238">DNA-binding</keyword>
<evidence type="ECO:0000256" key="1">
    <source>
        <dbReference type="ARBA" id="ARBA00005820"/>
    </source>
</evidence>
<feature type="region of interest" description="Disordered" evidence="4">
    <location>
        <begin position="283"/>
        <end position="302"/>
    </location>
</feature>
<dbReference type="Pfam" id="PF00931">
    <property type="entry name" value="NB-ARC"/>
    <property type="match status" value="1"/>
</dbReference>
<name>A0A1V9AC69_SACPI</name>
<dbReference type="Proteomes" id="UP000192591">
    <property type="component" value="Unassembled WGS sequence"/>
</dbReference>
<protein>
    <submittedName>
        <fullName evidence="6">AfsR family transcriptional regulator</fullName>
    </submittedName>
</protein>
<dbReference type="SUPFAM" id="SSF52540">
    <property type="entry name" value="P-loop containing nucleoside triphosphate hydrolases"/>
    <property type="match status" value="1"/>
</dbReference>
<feature type="DNA-binding region" description="OmpR/PhoB-type" evidence="3">
    <location>
        <begin position="22"/>
        <end position="126"/>
    </location>
</feature>
<dbReference type="STRING" id="1962155.B1813_01065"/>
<dbReference type="Pfam" id="PF00486">
    <property type="entry name" value="Trans_reg_C"/>
    <property type="match status" value="1"/>
</dbReference>
<evidence type="ECO:0000256" key="2">
    <source>
        <dbReference type="ARBA" id="ARBA00023125"/>
    </source>
</evidence>
<keyword evidence="7" id="KW-1185">Reference proteome</keyword>